<accession>A0A830HBW0</accession>
<protein>
    <submittedName>
        <fullName evidence="2">Uncharacterized protein</fullName>
    </submittedName>
</protein>
<name>A0A830HBW0_9CHLO</name>
<dbReference type="EMBL" id="BNJQ01000006">
    <property type="protein sequence ID" value="GHP03973.1"/>
    <property type="molecule type" value="Genomic_DNA"/>
</dbReference>
<evidence type="ECO:0000256" key="1">
    <source>
        <dbReference type="SAM" id="MobiDB-lite"/>
    </source>
</evidence>
<feature type="compositionally biased region" description="Pro residues" evidence="1">
    <location>
        <begin position="12"/>
        <end position="22"/>
    </location>
</feature>
<keyword evidence="3" id="KW-1185">Reference proteome</keyword>
<feature type="region of interest" description="Disordered" evidence="1">
    <location>
        <begin position="1"/>
        <end position="24"/>
    </location>
</feature>
<evidence type="ECO:0000313" key="3">
    <source>
        <dbReference type="Proteomes" id="UP000660262"/>
    </source>
</evidence>
<dbReference type="SUPFAM" id="SSF47391">
    <property type="entry name" value="Dimerization-anchoring domain of cAMP-dependent PK regulatory subunit"/>
    <property type="match status" value="1"/>
</dbReference>
<reference evidence="2" key="1">
    <citation type="submission" date="2020-10" db="EMBL/GenBank/DDBJ databases">
        <title>Unveiling of a novel bifunctional photoreceptor, Dualchrome1, isolated from a cosmopolitan green alga.</title>
        <authorList>
            <person name="Suzuki S."/>
            <person name="Kawachi M."/>
        </authorList>
    </citation>
    <scope>NUCLEOTIDE SEQUENCE</scope>
    <source>
        <strain evidence="2">NIES 2893</strain>
    </source>
</reference>
<evidence type="ECO:0000313" key="2">
    <source>
        <dbReference type="EMBL" id="GHP03973.1"/>
    </source>
</evidence>
<comment type="caution">
    <text evidence="2">The sequence shown here is derived from an EMBL/GenBank/DDBJ whole genome shotgun (WGS) entry which is preliminary data.</text>
</comment>
<organism evidence="2 3">
    <name type="scientific">Pycnococcus provasolii</name>
    <dbReference type="NCBI Taxonomy" id="41880"/>
    <lineage>
        <taxon>Eukaryota</taxon>
        <taxon>Viridiplantae</taxon>
        <taxon>Chlorophyta</taxon>
        <taxon>Pseudoscourfieldiophyceae</taxon>
        <taxon>Pseudoscourfieldiales</taxon>
        <taxon>Pycnococcaceae</taxon>
        <taxon>Pycnococcus</taxon>
    </lineage>
</organism>
<dbReference type="Proteomes" id="UP000660262">
    <property type="component" value="Unassembled WGS sequence"/>
</dbReference>
<sequence length="184" mass="21358">MAECYRVSTAERPPPVVPPPGPRDSVHDFTLVDGTGDRDTLRPMLGFRPERDTPGYGVKRLLLDEHMMTGRRVDVQLVIKGVLSVLLKDLPKDPLMYAVNWLKSHSLTEAVEETLTFHFPKNHEDWRRRQTYNAYLHQHNLQVVFQEMLQEVFEFKPFSPLEFAIDFISRKIDEAKEAELNKGK</sequence>
<proteinExistence type="predicted"/>
<dbReference type="AlphaFoldDB" id="A0A830HBW0"/>
<gene>
    <name evidence="2" type="ORF">PPROV_000272700</name>
</gene>